<dbReference type="PANTHER" id="PTHR43717:SF1">
    <property type="entry name" value="ANAEROBIC NITRIC OXIDE REDUCTASE FLAVORUBREDOXIN"/>
    <property type="match status" value="1"/>
</dbReference>
<dbReference type="InterPro" id="IPR001279">
    <property type="entry name" value="Metallo-B-lactamas"/>
</dbReference>
<dbReference type="PROSITE" id="PS50902">
    <property type="entry name" value="FLAVODOXIN_LIKE"/>
    <property type="match status" value="1"/>
</dbReference>
<dbReference type="InterPro" id="IPR029039">
    <property type="entry name" value="Flavoprotein-like_sf"/>
</dbReference>
<organism evidence="3">
    <name type="scientific">candidate division WOR-3 bacterium</name>
    <dbReference type="NCBI Taxonomy" id="2052148"/>
    <lineage>
        <taxon>Bacteria</taxon>
        <taxon>Bacteria division WOR-3</taxon>
    </lineage>
</organism>
<dbReference type="Gene3D" id="3.60.15.10">
    <property type="entry name" value="Ribonuclease Z/Hydroxyacylglutathione hydrolase-like"/>
    <property type="match status" value="1"/>
</dbReference>
<dbReference type="Gene3D" id="3.40.50.360">
    <property type="match status" value="1"/>
</dbReference>
<dbReference type="InterPro" id="IPR036866">
    <property type="entry name" value="RibonucZ/Hydroxyglut_hydro"/>
</dbReference>
<dbReference type="InterPro" id="IPR016440">
    <property type="entry name" value="Rubredoxin-O_OxRdtase"/>
</dbReference>
<accession>A0A7C6EEH8</accession>
<evidence type="ECO:0000313" key="3">
    <source>
        <dbReference type="EMBL" id="HHS51263.1"/>
    </source>
</evidence>
<dbReference type="PIRSF" id="PIRSF005243">
    <property type="entry name" value="ROO"/>
    <property type="match status" value="1"/>
</dbReference>
<protein>
    <submittedName>
        <fullName evidence="3">FprA family A-type flavoprotein</fullName>
    </submittedName>
</protein>
<dbReference type="SUPFAM" id="SSF52218">
    <property type="entry name" value="Flavoproteins"/>
    <property type="match status" value="1"/>
</dbReference>
<sequence length="394" mass="44981">MTIREIKKDIFTVGAIDWDRRLFDELIPLPDGTSYNSYLIRGSQKTILLDAVDPTKEDEQIENLNRLGIKHIDYIVSHHAEQDHSVAIPKVLVHYPMAKVITNAKCKDMLRDLLLIPEDKFIVVEDGETLSLGNRTIEFIFAPWVHWPETFLTYLREDKILFPCDFFGSHLATSELYATNESKVYECAKRYYAEIMMPFRNNIKQHLTRLSKYEIAMIAPSHGPIYSNPQFIIDAYKDWVSDDVKNEVIIPYVSMHGSTRKMIDYFVDALIERNIIVKPFNLTKTDIGELAMALVDACTIVIGSPTVLTGPHPVAVYATFLANALRPKLRFASVIGSYGWGGKMLETIKSMLTNLKVELLQPVMIKGFPSACDFKELDRLASDILNKHKEHKLL</sequence>
<dbReference type="InterPro" id="IPR008254">
    <property type="entry name" value="Flavodoxin/NO_synth"/>
</dbReference>
<feature type="domain" description="Flavodoxin-like" evidence="2">
    <location>
        <begin position="248"/>
        <end position="385"/>
    </location>
</feature>
<comment type="caution">
    <text evidence="3">The sequence shown here is derived from an EMBL/GenBank/DDBJ whole genome shotgun (WGS) entry which is preliminary data.</text>
</comment>
<dbReference type="Pfam" id="PF19583">
    <property type="entry name" value="ODP"/>
    <property type="match status" value="1"/>
</dbReference>
<dbReference type="AlphaFoldDB" id="A0A7C6EEH8"/>
<dbReference type="GO" id="GO:0009055">
    <property type="term" value="F:electron transfer activity"/>
    <property type="evidence" value="ECO:0007669"/>
    <property type="project" value="InterPro"/>
</dbReference>
<evidence type="ECO:0000259" key="2">
    <source>
        <dbReference type="PROSITE" id="PS50902"/>
    </source>
</evidence>
<name>A0A7C6EEH8_UNCW3</name>
<dbReference type="GO" id="GO:0010181">
    <property type="term" value="F:FMN binding"/>
    <property type="evidence" value="ECO:0007669"/>
    <property type="project" value="InterPro"/>
</dbReference>
<gene>
    <name evidence="3" type="ORF">ENW73_00140</name>
</gene>
<dbReference type="InterPro" id="IPR045761">
    <property type="entry name" value="ODP_dom"/>
</dbReference>
<dbReference type="PANTHER" id="PTHR43717">
    <property type="entry name" value="ANAEROBIC NITRIC OXIDE REDUCTASE FLAVORUBREDOXIN"/>
    <property type="match status" value="1"/>
</dbReference>
<dbReference type="CDD" id="cd07709">
    <property type="entry name" value="flavodiiron_proteins_MBL-fold"/>
    <property type="match status" value="1"/>
</dbReference>
<dbReference type="EMBL" id="DTLI01000008">
    <property type="protein sequence ID" value="HHS51263.1"/>
    <property type="molecule type" value="Genomic_DNA"/>
</dbReference>
<dbReference type="SUPFAM" id="SSF56281">
    <property type="entry name" value="Metallo-hydrolase/oxidoreductase"/>
    <property type="match status" value="1"/>
</dbReference>
<proteinExistence type="inferred from homology"/>
<reference evidence="3" key="1">
    <citation type="journal article" date="2020" name="mSystems">
        <title>Genome- and Community-Level Interaction Insights into Carbon Utilization and Element Cycling Functions of Hydrothermarchaeota in Hydrothermal Sediment.</title>
        <authorList>
            <person name="Zhou Z."/>
            <person name="Liu Y."/>
            <person name="Xu W."/>
            <person name="Pan J."/>
            <person name="Luo Z.H."/>
            <person name="Li M."/>
        </authorList>
    </citation>
    <scope>NUCLEOTIDE SEQUENCE [LARGE SCALE GENOMIC DNA]</scope>
    <source>
        <strain evidence="3">SpSt-876</strain>
    </source>
</reference>
<dbReference type="GO" id="GO:0046872">
    <property type="term" value="F:metal ion binding"/>
    <property type="evidence" value="ECO:0007669"/>
    <property type="project" value="InterPro"/>
</dbReference>
<evidence type="ECO:0000256" key="1">
    <source>
        <dbReference type="ARBA" id="ARBA00007121"/>
    </source>
</evidence>
<comment type="similarity">
    <text evidence="1">In the N-terminal section; belongs to the zinc metallo-hydrolase group 3 family.</text>
</comment>
<dbReference type="SMART" id="SM00849">
    <property type="entry name" value="Lactamase_B"/>
    <property type="match status" value="1"/>
</dbReference>
<dbReference type="GO" id="GO:0016491">
    <property type="term" value="F:oxidoreductase activity"/>
    <property type="evidence" value="ECO:0007669"/>
    <property type="project" value="InterPro"/>
</dbReference>